<dbReference type="GO" id="GO:0016757">
    <property type="term" value="F:glycosyltransferase activity"/>
    <property type="evidence" value="ECO:0007669"/>
    <property type="project" value="UniProtKB-KW"/>
</dbReference>
<dbReference type="Gene3D" id="3.40.50.2020">
    <property type="match status" value="1"/>
</dbReference>
<dbReference type="AlphaFoldDB" id="A0A178LX07"/>
<dbReference type="InterPro" id="IPR051910">
    <property type="entry name" value="ComF/GntX_DNA_util-trans"/>
</dbReference>
<evidence type="ECO:0000259" key="2">
    <source>
        <dbReference type="Pfam" id="PF00156"/>
    </source>
</evidence>
<dbReference type="STRING" id="912594.AWC12_26230"/>
<evidence type="ECO:0000256" key="1">
    <source>
        <dbReference type="ARBA" id="ARBA00008007"/>
    </source>
</evidence>
<gene>
    <name evidence="3" type="ORF">A4X20_20160</name>
</gene>
<dbReference type="SUPFAM" id="SSF53271">
    <property type="entry name" value="PRTase-like"/>
    <property type="match status" value="1"/>
</dbReference>
<dbReference type="OrthoDB" id="5244859at2"/>
<dbReference type="Proteomes" id="UP000078396">
    <property type="component" value="Unassembled WGS sequence"/>
</dbReference>
<dbReference type="InterPro" id="IPR000836">
    <property type="entry name" value="PRTase_dom"/>
</dbReference>
<accession>A0A178LX07</accession>
<keyword evidence="3" id="KW-0808">Transferase</keyword>
<comment type="similarity">
    <text evidence="1">Belongs to the ComF/GntX family.</text>
</comment>
<protein>
    <submittedName>
        <fullName evidence="3">Phosphoribosyltransferase</fullName>
    </submittedName>
</protein>
<dbReference type="PANTHER" id="PTHR47505:SF1">
    <property type="entry name" value="DNA UTILIZATION PROTEIN YHGH"/>
    <property type="match status" value="1"/>
</dbReference>
<keyword evidence="3" id="KW-0328">Glycosyltransferase</keyword>
<evidence type="ECO:0000313" key="3">
    <source>
        <dbReference type="EMBL" id="OAN38178.1"/>
    </source>
</evidence>
<sequence>MLDLVLPLQCGGCDAVATPWCPECAEALRVRDDEPHLITPRLDPGVPVLSLGRYAGPRRRAIVALKEHGRTDLYGPLAAALHDAIEHLLVWGVLQLPLRLVPAPTRRSSARRRGGDPVTKIAKAAAGPGVTVAPALRFRAFTRDSVGLSSSARQRNVAGRVRLLATVRGAVVLVDDVVTTGATMTESVRVLHTAGVDVVAAIALANA</sequence>
<dbReference type="PANTHER" id="PTHR47505">
    <property type="entry name" value="DNA UTILIZATION PROTEIN YHGH"/>
    <property type="match status" value="1"/>
</dbReference>
<organism evidence="3 4">
    <name type="scientific">Mycolicibacterium iranicum</name>
    <name type="common">Mycobacterium iranicum</name>
    <dbReference type="NCBI Taxonomy" id="912594"/>
    <lineage>
        <taxon>Bacteria</taxon>
        <taxon>Bacillati</taxon>
        <taxon>Actinomycetota</taxon>
        <taxon>Actinomycetes</taxon>
        <taxon>Mycobacteriales</taxon>
        <taxon>Mycobacteriaceae</taxon>
        <taxon>Mycolicibacterium</taxon>
    </lineage>
</organism>
<reference evidence="3 4" key="1">
    <citation type="submission" date="2016-04" db="EMBL/GenBank/DDBJ databases">
        <title>Draft Genome Sequences of Staphylococcus capitis Strain H36, S. capitis Strain H65, S. cohnii Strain H62, S. hominis Strain H69, Mycobacterium iranicum Strain H39, Plantibacter sp. Strain H53, Pseudomonas oryzihabitans Strain H72, and Microbacterium sp. Strain H83, isolated from residential settings.</title>
        <authorList>
            <person name="Lymperopoulou D."/>
            <person name="Adams R.I."/>
            <person name="Lindow S."/>
            <person name="Coil D.A."/>
            <person name="Jospin G."/>
            <person name="Eisen J.A."/>
        </authorList>
    </citation>
    <scope>NUCLEOTIDE SEQUENCE [LARGE SCALE GENOMIC DNA]</scope>
    <source>
        <strain evidence="3 4">H39</strain>
    </source>
</reference>
<comment type="caution">
    <text evidence="3">The sequence shown here is derived from an EMBL/GenBank/DDBJ whole genome shotgun (WGS) entry which is preliminary data.</text>
</comment>
<dbReference type="EMBL" id="LWCS01000022">
    <property type="protein sequence ID" value="OAN38178.1"/>
    <property type="molecule type" value="Genomic_DNA"/>
</dbReference>
<dbReference type="InterPro" id="IPR029057">
    <property type="entry name" value="PRTase-like"/>
</dbReference>
<name>A0A178LX07_MYCIR</name>
<dbReference type="RefSeq" id="WP_064282130.1">
    <property type="nucleotide sequence ID" value="NZ_LWCS01000022.1"/>
</dbReference>
<dbReference type="Pfam" id="PF00156">
    <property type="entry name" value="Pribosyltran"/>
    <property type="match status" value="1"/>
</dbReference>
<proteinExistence type="inferred from homology"/>
<feature type="domain" description="Phosphoribosyltransferase" evidence="2">
    <location>
        <begin position="169"/>
        <end position="205"/>
    </location>
</feature>
<evidence type="ECO:0000313" key="4">
    <source>
        <dbReference type="Proteomes" id="UP000078396"/>
    </source>
</evidence>